<keyword evidence="3" id="KW-1185">Reference proteome</keyword>
<evidence type="ECO:0000313" key="3">
    <source>
        <dbReference type="Proteomes" id="UP000008909"/>
    </source>
</evidence>
<organism evidence="2 3">
    <name type="scientific">Clonorchis sinensis</name>
    <name type="common">Chinese liver fluke</name>
    <dbReference type="NCBI Taxonomy" id="79923"/>
    <lineage>
        <taxon>Eukaryota</taxon>
        <taxon>Metazoa</taxon>
        <taxon>Spiralia</taxon>
        <taxon>Lophotrochozoa</taxon>
        <taxon>Platyhelminthes</taxon>
        <taxon>Trematoda</taxon>
        <taxon>Digenea</taxon>
        <taxon>Opisthorchiida</taxon>
        <taxon>Opisthorchiata</taxon>
        <taxon>Opisthorchiidae</taxon>
        <taxon>Clonorchis</taxon>
    </lineage>
</organism>
<dbReference type="Pfam" id="PF26215">
    <property type="entry name" value="HTH_animal"/>
    <property type="match status" value="1"/>
</dbReference>
<dbReference type="AlphaFoldDB" id="G7YJA0"/>
<dbReference type="EMBL" id="DF143405">
    <property type="protein sequence ID" value="GAA53033.1"/>
    <property type="molecule type" value="Genomic_DNA"/>
</dbReference>
<protein>
    <recommendedName>
        <fullName evidence="1">Helix-turn-helix domain-containing protein</fullName>
    </recommendedName>
</protein>
<sequence length="255" mass="28627">MDLEINFSVVGFPTQSFVQYTFTVLTGLLAVIQYHSDGTKNIPPFARSSTPFQRTNDQKRILSRLERDQLSEETGRSPFYWKLVLQGFQRTLCRDLHTEITYGQYITSKSCVSLRQKRSLINTSKKRTRRISSSDQLEANAKYIGSVLGVGGYQNRVTTRNKGPGFSKPITATVVKSAWVFCFCEAGYIGCTRQQLGKEHLSSQNKSRSIIKVMGSFLSYRCDVSHALPKGVVSGDEQGVPWVVDIDRNALFGNS</sequence>
<name>G7YJA0_CLOSI</name>
<gene>
    <name evidence="2" type="ORF">CLF_109376</name>
</gene>
<proteinExistence type="predicted"/>
<evidence type="ECO:0000259" key="1">
    <source>
        <dbReference type="Pfam" id="PF26215"/>
    </source>
</evidence>
<evidence type="ECO:0000313" key="2">
    <source>
        <dbReference type="EMBL" id="GAA53033.1"/>
    </source>
</evidence>
<reference key="2">
    <citation type="submission" date="2011-10" db="EMBL/GenBank/DDBJ databases">
        <title>The genome and transcriptome sequence of Clonorchis sinensis provide insights into the carcinogenic liver fluke.</title>
        <authorList>
            <person name="Wang X."/>
            <person name="Huang Y."/>
            <person name="Chen W."/>
            <person name="Liu H."/>
            <person name="Guo L."/>
            <person name="Chen Y."/>
            <person name="Luo F."/>
            <person name="Zhou W."/>
            <person name="Sun J."/>
            <person name="Mao Q."/>
            <person name="Liang P."/>
            <person name="Zhou C."/>
            <person name="Tian Y."/>
            <person name="Men J."/>
            <person name="Lv X."/>
            <person name="Huang L."/>
            <person name="Zhou J."/>
            <person name="Hu Y."/>
            <person name="Li R."/>
            <person name="Zhang F."/>
            <person name="Lei H."/>
            <person name="Li X."/>
            <person name="Hu X."/>
            <person name="Liang C."/>
            <person name="Xu J."/>
            <person name="Wu Z."/>
            <person name="Yu X."/>
        </authorList>
    </citation>
    <scope>NUCLEOTIDE SEQUENCE</scope>
    <source>
        <strain>Henan</strain>
    </source>
</reference>
<accession>G7YJA0</accession>
<dbReference type="Proteomes" id="UP000008909">
    <property type="component" value="Unassembled WGS sequence"/>
</dbReference>
<dbReference type="InterPro" id="IPR058912">
    <property type="entry name" value="HTH_animal"/>
</dbReference>
<reference evidence="2" key="1">
    <citation type="journal article" date="2011" name="Genome Biol.">
        <title>The draft genome of the carcinogenic human liver fluke Clonorchis sinensis.</title>
        <authorList>
            <person name="Wang X."/>
            <person name="Chen W."/>
            <person name="Huang Y."/>
            <person name="Sun J."/>
            <person name="Men J."/>
            <person name="Liu H."/>
            <person name="Luo F."/>
            <person name="Guo L."/>
            <person name="Lv X."/>
            <person name="Deng C."/>
            <person name="Zhou C."/>
            <person name="Fan Y."/>
            <person name="Li X."/>
            <person name="Huang L."/>
            <person name="Hu Y."/>
            <person name="Liang C."/>
            <person name="Hu X."/>
            <person name="Xu J."/>
            <person name="Yu X."/>
        </authorList>
    </citation>
    <scope>NUCLEOTIDE SEQUENCE [LARGE SCALE GENOMIC DNA]</scope>
    <source>
        <strain evidence="2">Henan</strain>
    </source>
</reference>
<feature type="domain" description="Helix-turn-helix" evidence="1">
    <location>
        <begin position="104"/>
        <end position="160"/>
    </location>
</feature>